<protein>
    <submittedName>
        <fullName evidence="1">Uncharacterized protein</fullName>
    </submittedName>
</protein>
<keyword evidence="2" id="KW-1185">Reference proteome</keyword>
<sequence>MFNAIGIRHCLHLTSAKRCFSAQVRCLSFSAVPSVPRHRRSSPPAYIKREQQLVALQSRPELTVDDFEELAKRGEASIEQAEACLYQLKTRLSQLPLQERHEKCLQHNAGKRILLWYWNWLASHEPTPNRTLAHLVTWFLVPENRDDFIFRWIEREIEMNQSSLPEGLDNTAAMATLGRWAHFWLSGLATNHTEWSADRSPVKALQCFQRALQSFGQYASPQRPFVFVGLAVAIHQAVQESTHPPYDPTLWDSYHQNMPLFIKDALSLRQRQSFSLLYHPSRADGLAFYDFLVWMVRNKYLQVWSARVPTKDAFTWRVLRASYILRLQGHSDKARWLQDQAKLHNAWYFPRKSRLVLETCDLDPKLESLRQKASVSSPMDVK</sequence>
<dbReference type="EMBL" id="LFZN01000228">
    <property type="protein sequence ID" value="KXS95202.1"/>
    <property type="molecule type" value="Genomic_DNA"/>
</dbReference>
<evidence type="ECO:0000313" key="2">
    <source>
        <dbReference type="Proteomes" id="UP000070133"/>
    </source>
</evidence>
<accession>A0A139GYG0</accession>
<dbReference type="Proteomes" id="UP000070133">
    <property type="component" value="Unassembled WGS sequence"/>
</dbReference>
<dbReference type="AlphaFoldDB" id="A0A139GYG0"/>
<reference evidence="1 2" key="1">
    <citation type="submission" date="2015-07" db="EMBL/GenBank/DDBJ databases">
        <title>Comparative genomics of the Sigatoka disease complex on banana suggests a link between parallel evolutionary changes in Pseudocercospora fijiensis and Pseudocercospora eumusae and increased virulence on the banana host.</title>
        <authorList>
            <person name="Chang T.-C."/>
            <person name="Salvucci A."/>
            <person name="Crous P.W."/>
            <person name="Stergiopoulos I."/>
        </authorList>
    </citation>
    <scope>NUCLEOTIDE SEQUENCE [LARGE SCALE GENOMIC DNA]</scope>
    <source>
        <strain evidence="1 2">CBS 114824</strain>
    </source>
</reference>
<proteinExistence type="predicted"/>
<dbReference type="OrthoDB" id="3649208at2759"/>
<name>A0A139GYG0_9PEZI</name>
<comment type="caution">
    <text evidence="1">The sequence shown here is derived from an EMBL/GenBank/DDBJ whole genome shotgun (WGS) entry which is preliminary data.</text>
</comment>
<organism evidence="1 2">
    <name type="scientific">Pseudocercospora eumusae</name>
    <dbReference type="NCBI Taxonomy" id="321146"/>
    <lineage>
        <taxon>Eukaryota</taxon>
        <taxon>Fungi</taxon>
        <taxon>Dikarya</taxon>
        <taxon>Ascomycota</taxon>
        <taxon>Pezizomycotina</taxon>
        <taxon>Dothideomycetes</taxon>
        <taxon>Dothideomycetidae</taxon>
        <taxon>Mycosphaerellales</taxon>
        <taxon>Mycosphaerellaceae</taxon>
        <taxon>Pseudocercospora</taxon>
    </lineage>
</organism>
<evidence type="ECO:0000313" key="1">
    <source>
        <dbReference type="EMBL" id="KXS95202.1"/>
    </source>
</evidence>
<gene>
    <name evidence="1" type="ORF">AC578_6927</name>
</gene>